<proteinExistence type="predicted"/>
<sequence length="47" mass="5245">MDRVLHFVLALAVVAVLALLVSSDRKKFAFVTSFSYSSSKYYWPGSS</sequence>
<dbReference type="Proteomes" id="UP000255443">
    <property type="component" value="Unassembled WGS sequence"/>
</dbReference>
<dbReference type="EMBL" id="UGXC01000002">
    <property type="protein sequence ID" value="SUG30419.1"/>
    <property type="molecule type" value="Genomic_DNA"/>
</dbReference>
<dbReference type="AlphaFoldDB" id="A0A379SLI5"/>
<protein>
    <submittedName>
        <fullName evidence="1">Nucleoside-transport system protein nupC</fullName>
    </submittedName>
</protein>
<evidence type="ECO:0000313" key="1">
    <source>
        <dbReference type="EMBL" id="SUG30419.1"/>
    </source>
</evidence>
<reference evidence="1 2" key="1">
    <citation type="submission" date="2018-06" db="EMBL/GenBank/DDBJ databases">
        <authorList>
            <consortium name="Pathogen Informatics"/>
            <person name="Doyle S."/>
        </authorList>
    </citation>
    <scope>NUCLEOTIDE SEQUENCE [LARGE SCALE GENOMIC DNA]</scope>
    <source>
        <strain evidence="1 2">NCTC7303</strain>
    </source>
</reference>
<evidence type="ECO:0000313" key="2">
    <source>
        <dbReference type="Proteomes" id="UP000255443"/>
    </source>
</evidence>
<accession>A0A379SLI5</accession>
<name>A0A379SLI5_SALER</name>
<organism evidence="1 2">
    <name type="scientific">Salmonella enterica subsp. arizonae</name>
    <dbReference type="NCBI Taxonomy" id="59203"/>
    <lineage>
        <taxon>Bacteria</taxon>
        <taxon>Pseudomonadati</taxon>
        <taxon>Pseudomonadota</taxon>
        <taxon>Gammaproteobacteria</taxon>
        <taxon>Enterobacterales</taxon>
        <taxon>Enterobacteriaceae</taxon>
        <taxon>Salmonella</taxon>
    </lineage>
</organism>
<gene>
    <name evidence="1" type="primary">nupC_2</name>
    <name evidence="1" type="ORF">NCTC7303_02632</name>
</gene>